<keyword evidence="1" id="KW-1133">Transmembrane helix</keyword>
<proteinExistence type="predicted"/>
<evidence type="ECO:0000313" key="2">
    <source>
        <dbReference type="EMBL" id="GFT09748.1"/>
    </source>
</evidence>
<dbReference type="SUPFAM" id="SSF56672">
    <property type="entry name" value="DNA/RNA polymerases"/>
    <property type="match status" value="1"/>
</dbReference>
<comment type="caution">
    <text evidence="2">The sequence shown here is derived from an EMBL/GenBank/DDBJ whole genome shotgun (WGS) entry which is preliminary data.</text>
</comment>
<keyword evidence="1" id="KW-0812">Transmembrane</keyword>
<dbReference type="EMBL" id="BMAW01008690">
    <property type="protein sequence ID" value="GFT09748.1"/>
    <property type="molecule type" value="Genomic_DNA"/>
</dbReference>
<dbReference type="InterPro" id="IPR043502">
    <property type="entry name" value="DNA/RNA_pol_sf"/>
</dbReference>
<feature type="transmembrane region" description="Helical" evidence="1">
    <location>
        <begin position="81"/>
        <end position="101"/>
    </location>
</feature>
<dbReference type="AlphaFoldDB" id="A0A8X6TF04"/>
<evidence type="ECO:0000256" key="1">
    <source>
        <dbReference type="SAM" id="Phobius"/>
    </source>
</evidence>
<reference evidence="2" key="1">
    <citation type="submission" date="2020-08" db="EMBL/GenBank/DDBJ databases">
        <title>Multicomponent nature underlies the extraordinary mechanical properties of spider dragline silk.</title>
        <authorList>
            <person name="Kono N."/>
            <person name="Nakamura H."/>
            <person name="Mori M."/>
            <person name="Yoshida Y."/>
            <person name="Ohtoshi R."/>
            <person name="Malay A.D."/>
            <person name="Moran D.A.P."/>
            <person name="Tomita M."/>
            <person name="Numata K."/>
            <person name="Arakawa K."/>
        </authorList>
    </citation>
    <scope>NUCLEOTIDE SEQUENCE</scope>
</reference>
<dbReference type="OrthoDB" id="6426130at2759"/>
<evidence type="ECO:0000313" key="3">
    <source>
        <dbReference type="Proteomes" id="UP000887013"/>
    </source>
</evidence>
<dbReference type="GO" id="GO:0071897">
    <property type="term" value="P:DNA biosynthetic process"/>
    <property type="evidence" value="ECO:0007669"/>
    <property type="project" value="UniProtKB-ARBA"/>
</dbReference>
<name>A0A8X6TF04_NEPPI</name>
<sequence>IISPIPDKVAEITNSSKPEIVKELRRLFAIFNVYRRVIPDAVRTKSVLNSTSNYREPKGMIEHPSFGLEILLLHFRSAKGILITVVYQPAVGALLCIVVYASDTAVGAVLHQQRLER</sequence>
<keyword evidence="1" id="KW-0472">Membrane</keyword>
<keyword evidence="3" id="KW-1185">Reference proteome</keyword>
<accession>A0A8X6TF04</accession>
<protein>
    <submittedName>
        <fullName evidence="2">Uncharacterized protein</fullName>
    </submittedName>
</protein>
<dbReference type="Proteomes" id="UP000887013">
    <property type="component" value="Unassembled WGS sequence"/>
</dbReference>
<feature type="non-terminal residue" evidence="2">
    <location>
        <position position="1"/>
    </location>
</feature>
<gene>
    <name evidence="2" type="ORF">NPIL_392921</name>
</gene>
<organism evidence="2 3">
    <name type="scientific">Nephila pilipes</name>
    <name type="common">Giant wood spider</name>
    <name type="synonym">Nephila maculata</name>
    <dbReference type="NCBI Taxonomy" id="299642"/>
    <lineage>
        <taxon>Eukaryota</taxon>
        <taxon>Metazoa</taxon>
        <taxon>Ecdysozoa</taxon>
        <taxon>Arthropoda</taxon>
        <taxon>Chelicerata</taxon>
        <taxon>Arachnida</taxon>
        <taxon>Araneae</taxon>
        <taxon>Araneomorphae</taxon>
        <taxon>Entelegynae</taxon>
        <taxon>Araneoidea</taxon>
        <taxon>Nephilidae</taxon>
        <taxon>Nephila</taxon>
    </lineage>
</organism>